<evidence type="ECO:0000313" key="16">
    <source>
        <dbReference type="EMBL" id="NVM94375.1"/>
    </source>
</evidence>
<comment type="similarity">
    <text evidence="11 13">In the C-terminal section; belongs to the helicase family. RecG subfamily.</text>
</comment>
<evidence type="ECO:0000256" key="11">
    <source>
        <dbReference type="ARBA" id="ARBA00061399"/>
    </source>
</evidence>
<dbReference type="Pfam" id="PF17757">
    <property type="entry name" value="UvrB_inter"/>
    <property type="match status" value="1"/>
</dbReference>
<dbReference type="Proteomes" id="UP000543556">
    <property type="component" value="Unassembled WGS sequence"/>
</dbReference>
<dbReference type="FunFam" id="3.40.50.300:FF:000546">
    <property type="entry name" value="Transcription-repair-coupling factor"/>
    <property type="match status" value="1"/>
</dbReference>
<sequence>MSLNGLRTALAGDPLFARVRASAAADHAERSPDLQFSAPSGMRPVLLAEVADGLAAAKALGGGPGVVLAVTATGREAEDTVAALRSYLPDGAVAEFPSWETLPHERLSPRSDTVGRRLAVLRRLAHPEYDAGAHLRVVVAPIRAVVQPIVSGLGELVPVRVKVGDEVPFTELIKKLSAAAYARVDMVTHRGEFAVRGGILDVFPPTESHPLRIEFFGDDVEAMRWFSVADQRSLTSVKGDITHPTELYAPPCREILITPTVMGRAAKLKDSMPAAAAMLEKIAGGIAVEGMESLAPALVDGMVPLTSLFPAGSVAVVLEPEKVRARAHDLESTNEEFLEAAWSTASDGGTAPLDLSSHGSVPDGVDLAAASFKSLTETREAALAHGVSWWSISSLAQDDELLPDVDVINLHAREPRGYRGDVAEMMEFIGSRVRDQWRVVVATEGPGPAQRLAELFHEANIPASRVDSLDREPEPGIIEVTTADTGRGFVLDSLKLGLLTEADLLGRASAVSTRDMRKLPSKRRNAVDPLQLRAGDYVVHEQHGVGRFVELIQRKVAGVSTSSTTGGVGLREYLVLEYAPSKRGAPGDKLFVPTDQLDQVTAYVGGDAPALSKMGGSDWAATKSKARKAVKEIAADLIRLYSARMASRGHAFGPDTPWQAELEEAFPYVETPDQLVAINEVKADMEKEVPMDRLISGDVGYGKTEIAVRAAFKAVQDGKQVAVLVPTTLLAQQHYETFNERFSGFPVRVEPLSRFQTAKESKEIIDGVRTGSVDVVIGTHRLLSADFGFKDLGLVIVDEEQRFGVEHKEALKKMRTNVDVLAMSATPIPRTLEMSMTGIRETSTLATPPEERHPVLTYVGGYTDKQVAAAIRRELMREGQVFYVHNRVKSIDRTAAHIQQLVPDARVAVAHGQMSESRLEQIIVDFWEKRFDVLVCTTIIETGLDISNANTLIVEQANNYGLSQLHQLRGRVGRGRERAYAYFLYPADKPLGEVALERLKAVAAHNELGAGMALAMKDLEIRGAGNLLGGEQSGHIQGVGFDLYIRLVGEAVAEFRGDGEQRAAEMKIELPVNAHLPHDYVPGERLRLEAYRKLAAAVSLDGIDEVVAELVDRYGELPPAAGNLIAVARFKVHARAAGLSDVALQGNFIKFAPAELPESKVMRLNRMYPGAMVKPALNAVLIPKPKTARIGGRDLADAEVLTWAEGVLEAIFEPVPAPA</sequence>
<dbReference type="PROSITE" id="PS51194">
    <property type="entry name" value="HELICASE_CTER"/>
    <property type="match status" value="1"/>
</dbReference>
<evidence type="ECO:0000256" key="10">
    <source>
        <dbReference type="ARBA" id="ARBA00061104"/>
    </source>
</evidence>
<keyword evidence="2 13" id="KW-0963">Cytoplasm</keyword>
<organism evidence="16 17">
    <name type="scientific">Arthrobacter wenxiniae</name>
    <dbReference type="NCBI Taxonomy" id="2713570"/>
    <lineage>
        <taxon>Bacteria</taxon>
        <taxon>Bacillati</taxon>
        <taxon>Actinomycetota</taxon>
        <taxon>Actinomycetes</taxon>
        <taxon>Micrococcales</taxon>
        <taxon>Micrococcaceae</taxon>
        <taxon>Arthrobacter</taxon>
    </lineage>
</organism>
<dbReference type="GO" id="GO:0005737">
    <property type="term" value="C:cytoplasm"/>
    <property type="evidence" value="ECO:0007669"/>
    <property type="project" value="UniProtKB-SubCell"/>
</dbReference>
<dbReference type="SUPFAM" id="SSF141259">
    <property type="entry name" value="CarD-like"/>
    <property type="match status" value="1"/>
</dbReference>
<gene>
    <name evidence="13 16" type="primary">mfd</name>
    <name evidence="16" type="ORF">G6034_05530</name>
</gene>
<dbReference type="SMART" id="SM00982">
    <property type="entry name" value="TRCF"/>
    <property type="match status" value="1"/>
</dbReference>
<keyword evidence="6" id="KW-0347">Helicase</keyword>
<dbReference type="InterPro" id="IPR005118">
    <property type="entry name" value="TRCF_C"/>
</dbReference>
<dbReference type="Pfam" id="PF03461">
    <property type="entry name" value="TRCF"/>
    <property type="match status" value="1"/>
</dbReference>
<dbReference type="SUPFAM" id="SSF143517">
    <property type="entry name" value="TRCF domain-like"/>
    <property type="match status" value="1"/>
</dbReference>
<keyword evidence="3 13" id="KW-0547">Nucleotide-binding</keyword>
<dbReference type="InterPro" id="IPR011545">
    <property type="entry name" value="DEAD/DEAH_box_helicase_dom"/>
</dbReference>
<comment type="subcellular location">
    <subcellularLocation>
        <location evidence="1 13">Cytoplasm</location>
    </subcellularLocation>
</comment>
<dbReference type="SUPFAM" id="SSF52540">
    <property type="entry name" value="P-loop containing nucleoside triphosphate hydrolases"/>
    <property type="match status" value="4"/>
</dbReference>
<evidence type="ECO:0000256" key="6">
    <source>
        <dbReference type="ARBA" id="ARBA00022806"/>
    </source>
</evidence>
<dbReference type="InterPro" id="IPR036101">
    <property type="entry name" value="CarD-like/TRCF_RID_sf"/>
</dbReference>
<dbReference type="GO" id="GO:0003678">
    <property type="term" value="F:DNA helicase activity"/>
    <property type="evidence" value="ECO:0007669"/>
    <property type="project" value="TreeGrafter"/>
</dbReference>
<evidence type="ECO:0000256" key="13">
    <source>
        <dbReference type="HAMAP-Rule" id="MF_00969"/>
    </source>
</evidence>
<dbReference type="InterPro" id="IPR001650">
    <property type="entry name" value="Helicase_C-like"/>
</dbReference>
<keyword evidence="17" id="KW-1185">Reference proteome</keyword>
<evidence type="ECO:0000256" key="4">
    <source>
        <dbReference type="ARBA" id="ARBA00022763"/>
    </source>
</evidence>
<dbReference type="InterPro" id="IPR014001">
    <property type="entry name" value="Helicase_ATP-bd"/>
</dbReference>
<evidence type="ECO:0000259" key="14">
    <source>
        <dbReference type="PROSITE" id="PS51192"/>
    </source>
</evidence>
<keyword evidence="4 13" id="KW-0227">DNA damage</keyword>
<dbReference type="PROSITE" id="PS51192">
    <property type="entry name" value="HELICASE_ATP_BIND_1"/>
    <property type="match status" value="1"/>
</dbReference>
<dbReference type="Pfam" id="PF02559">
    <property type="entry name" value="CarD_TRCF_RID"/>
    <property type="match status" value="1"/>
</dbReference>
<dbReference type="Gene3D" id="3.40.50.300">
    <property type="entry name" value="P-loop containing nucleotide triphosphate hydrolases"/>
    <property type="match status" value="2"/>
</dbReference>
<dbReference type="Gene3D" id="3.30.2060.10">
    <property type="entry name" value="Penicillin-binding protein 1b domain"/>
    <property type="match status" value="1"/>
</dbReference>
<keyword evidence="5 13" id="KW-0378">Hydrolase</keyword>
<accession>A0A7Y7LXH9</accession>
<proteinExistence type="inferred from homology"/>
<dbReference type="Pfam" id="PF00270">
    <property type="entry name" value="DEAD"/>
    <property type="match status" value="1"/>
</dbReference>
<dbReference type="Gene3D" id="3.40.50.11180">
    <property type="match status" value="1"/>
</dbReference>
<dbReference type="InterPro" id="IPR037235">
    <property type="entry name" value="TRCF-like_C_D7"/>
</dbReference>
<dbReference type="InterPro" id="IPR041471">
    <property type="entry name" value="UvrB_inter"/>
</dbReference>
<evidence type="ECO:0000259" key="15">
    <source>
        <dbReference type="PROSITE" id="PS51194"/>
    </source>
</evidence>
<dbReference type="PANTHER" id="PTHR47964:SF1">
    <property type="entry name" value="ATP-DEPENDENT DNA HELICASE HOMOLOG RECG, CHLOROPLASTIC"/>
    <property type="match status" value="1"/>
</dbReference>
<evidence type="ECO:0000256" key="12">
    <source>
        <dbReference type="ARBA" id="ARBA00070128"/>
    </source>
</evidence>
<dbReference type="InterPro" id="IPR047112">
    <property type="entry name" value="RecG/Mfd"/>
</dbReference>
<protein>
    <recommendedName>
        <fullName evidence="12 13">Transcription-repair-coupling factor</fullName>
        <shortName evidence="13">TRCF</shortName>
        <ecNumber evidence="13">3.6.4.-</ecNumber>
    </recommendedName>
</protein>
<dbReference type="CDD" id="cd17991">
    <property type="entry name" value="DEXHc_TRCF"/>
    <property type="match status" value="1"/>
</dbReference>
<keyword evidence="9 13" id="KW-0234">DNA repair</keyword>
<dbReference type="GO" id="GO:0000716">
    <property type="term" value="P:transcription-coupled nucleotide-excision repair, DNA damage recognition"/>
    <property type="evidence" value="ECO:0007669"/>
    <property type="project" value="UniProtKB-UniRule"/>
</dbReference>
<dbReference type="Gene3D" id="2.40.10.170">
    <property type="match status" value="1"/>
</dbReference>
<evidence type="ECO:0000256" key="1">
    <source>
        <dbReference type="ARBA" id="ARBA00004496"/>
    </source>
</evidence>
<dbReference type="GO" id="GO:0005524">
    <property type="term" value="F:ATP binding"/>
    <property type="evidence" value="ECO:0007669"/>
    <property type="project" value="UniProtKB-UniRule"/>
</dbReference>
<evidence type="ECO:0000256" key="9">
    <source>
        <dbReference type="ARBA" id="ARBA00023204"/>
    </source>
</evidence>
<dbReference type="NCBIfam" id="TIGR00580">
    <property type="entry name" value="mfd"/>
    <property type="match status" value="1"/>
</dbReference>
<dbReference type="InterPro" id="IPR003711">
    <property type="entry name" value="CarD-like/TRCF_RID"/>
</dbReference>
<dbReference type="EMBL" id="JAAMFM010000005">
    <property type="protein sequence ID" value="NVM94375.1"/>
    <property type="molecule type" value="Genomic_DNA"/>
</dbReference>
<feature type="domain" description="Helicase C-terminal" evidence="15">
    <location>
        <begin position="870"/>
        <end position="1020"/>
    </location>
</feature>
<evidence type="ECO:0000313" key="17">
    <source>
        <dbReference type="Proteomes" id="UP000543556"/>
    </source>
</evidence>
<dbReference type="InterPro" id="IPR004576">
    <property type="entry name" value="Mfd"/>
</dbReference>
<dbReference type="SMART" id="SM00487">
    <property type="entry name" value="DEXDc"/>
    <property type="match status" value="1"/>
</dbReference>
<dbReference type="InterPro" id="IPR027417">
    <property type="entry name" value="P-loop_NTPase"/>
</dbReference>
<dbReference type="GO" id="GO:0016787">
    <property type="term" value="F:hydrolase activity"/>
    <property type="evidence" value="ECO:0007669"/>
    <property type="project" value="UniProtKB-KW"/>
</dbReference>
<evidence type="ECO:0000256" key="7">
    <source>
        <dbReference type="ARBA" id="ARBA00022840"/>
    </source>
</evidence>
<dbReference type="PANTHER" id="PTHR47964">
    <property type="entry name" value="ATP-DEPENDENT DNA HELICASE HOMOLOG RECG, CHLOROPLASTIC"/>
    <property type="match status" value="1"/>
</dbReference>
<evidence type="ECO:0000256" key="5">
    <source>
        <dbReference type="ARBA" id="ARBA00022801"/>
    </source>
</evidence>
<dbReference type="SMART" id="SM00490">
    <property type="entry name" value="HELICc"/>
    <property type="match status" value="1"/>
</dbReference>
<evidence type="ECO:0000256" key="8">
    <source>
        <dbReference type="ARBA" id="ARBA00023125"/>
    </source>
</evidence>
<dbReference type="EC" id="3.6.4.-" evidence="13"/>
<comment type="function">
    <text evidence="13">Couples transcription and DNA repair by recognizing RNA polymerase (RNAP) stalled at DNA lesions. Mediates ATP-dependent release of RNAP and its truncated transcript from the DNA, and recruitment of nucleotide excision repair machinery to the damaged site.</text>
</comment>
<evidence type="ECO:0000256" key="2">
    <source>
        <dbReference type="ARBA" id="ARBA00022490"/>
    </source>
</evidence>
<dbReference type="SMART" id="SM01058">
    <property type="entry name" value="CarD_TRCF"/>
    <property type="match status" value="1"/>
</dbReference>
<dbReference type="Gene3D" id="3.90.1150.50">
    <property type="entry name" value="Transcription-repair-coupling factor, D7 domain"/>
    <property type="match status" value="1"/>
</dbReference>
<keyword evidence="8 13" id="KW-0238">DNA-binding</keyword>
<comment type="similarity">
    <text evidence="10 13">In the N-terminal section; belongs to the UvrB family.</text>
</comment>
<dbReference type="HAMAP" id="MF_00969">
    <property type="entry name" value="TRCF"/>
    <property type="match status" value="1"/>
</dbReference>
<dbReference type="GO" id="GO:0003684">
    <property type="term" value="F:damaged DNA binding"/>
    <property type="evidence" value="ECO:0007669"/>
    <property type="project" value="InterPro"/>
</dbReference>
<feature type="domain" description="Helicase ATP-binding" evidence="14">
    <location>
        <begin position="684"/>
        <end position="845"/>
    </location>
</feature>
<dbReference type="AlphaFoldDB" id="A0A7Y7LXH9"/>
<evidence type="ECO:0000256" key="3">
    <source>
        <dbReference type="ARBA" id="ARBA00022741"/>
    </source>
</evidence>
<dbReference type="Pfam" id="PF00271">
    <property type="entry name" value="Helicase_C"/>
    <property type="match status" value="1"/>
</dbReference>
<reference evidence="16 17" key="1">
    <citation type="submission" date="2020-02" db="EMBL/GenBank/DDBJ databases">
        <title>Genome sequence of strain AETb3-4.</title>
        <authorList>
            <person name="Gao J."/>
            <person name="Zhang X."/>
        </authorList>
    </citation>
    <scope>NUCLEOTIDE SEQUENCE [LARGE SCALE GENOMIC DNA]</scope>
    <source>
        <strain evidence="16 17">AETb3-4</strain>
    </source>
</reference>
<comment type="caution">
    <text evidence="16">The sequence shown here is derived from an EMBL/GenBank/DDBJ whole genome shotgun (WGS) entry which is preliminary data.</text>
</comment>
<name>A0A7Y7LXH9_9MICC</name>
<dbReference type="FunFam" id="3.40.50.300:FF:000300">
    <property type="entry name" value="Transcription-repair-coupling factor"/>
    <property type="match status" value="1"/>
</dbReference>
<dbReference type="RefSeq" id="WP_176634102.1">
    <property type="nucleotide sequence ID" value="NZ_JAAMFM010000005.1"/>
</dbReference>
<keyword evidence="7 13" id="KW-0067">ATP-binding</keyword>
<dbReference type="GO" id="GO:0006355">
    <property type="term" value="P:regulation of DNA-templated transcription"/>
    <property type="evidence" value="ECO:0007669"/>
    <property type="project" value="UniProtKB-UniRule"/>
</dbReference>